<evidence type="ECO:0000256" key="2">
    <source>
        <dbReference type="ARBA" id="ARBA00007212"/>
    </source>
</evidence>
<keyword evidence="5" id="KW-0863">Zinc-finger</keyword>
<organism evidence="10 11">
    <name type="scientific">Helobdella robusta</name>
    <name type="common">Californian leech</name>
    <dbReference type="NCBI Taxonomy" id="6412"/>
    <lineage>
        <taxon>Eukaryota</taxon>
        <taxon>Metazoa</taxon>
        <taxon>Spiralia</taxon>
        <taxon>Lophotrochozoa</taxon>
        <taxon>Annelida</taxon>
        <taxon>Clitellata</taxon>
        <taxon>Hirudinea</taxon>
        <taxon>Rhynchobdellida</taxon>
        <taxon>Glossiphoniidae</taxon>
        <taxon>Helobdella</taxon>
    </lineage>
</organism>
<dbReference type="GeneID" id="20214358"/>
<dbReference type="FunCoup" id="T1FZW0">
    <property type="interactions" value="992"/>
</dbReference>
<comment type="similarity">
    <text evidence="2">Belongs to the NOA36 family.</text>
</comment>
<keyword evidence="3" id="KW-0479">Metal-binding</keyword>
<evidence type="ECO:0000313" key="10">
    <source>
        <dbReference type="EnsemblMetazoa" id="HelroP69492"/>
    </source>
</evidence>
<evidence type="ECO:0000256" key="4">
    <source>
        <dbReference type="ARBA" id="ARBA00022737"/>
    </source>
</evidence>
<dbReference type="AlphaFoldDB" id="T1FZW0"/>
<dbReference type="InParanoid" id="T1FZW0"/>
<name>T1FZW0_HELRO</name>
<dbReference type="GO" id="GO:0005730">
    <property type="term" value="C:nucleolus"/>
    <property type="evidence" value="ECO:0007669"/>
    <property type="project" value="UniProtKB-SubCell"/>
</dbReference>
<dbReference type="PANTHER" id="PTHR13214">
    <property type="entry name" value="ZINC FINGER PROTEIN 330"/>
    <property type="match status" value="1"/>
</dbReference>
<reference evidence="11" key="1">
    <citation type="submission" date="2012-12" db="EMBL/GenBank/DDBJ databases">
        <authorList>
            <person name="Hellsten U."/>
            <person name="Grimwood J."/>
            <person name="Chapman J.A."/>
            <person name="Shapiro H."/>
            <person name="Aerts A."/>
            <person name="Otillar R.P."/>
            <person name="Terry A.Y."/>
            <person name="Boore J.L."/>
            <person name="Simakov O."/>
            <person name="Marletaz F."/>
            <person name="Cho S.-J."/>
            <person name="Edsinger-Gonzales E."/>
            <person name="Havlak P."/>
            <person name="Kuo D.-H."/>
            <person name="Larsson T."/>
            <person name="Lv J."/>
            <person name="Arendt D."/>
            <person name="Savage R."/>
            <person name="Osoegawa K."/>
            <person name="de Jong P."/>
            <person name="Lindberg D.R."/>
            <person name="Seaver E.C."/>
            <person name="Weisblat D.A."/>
            <person name="Putnam N.H."/>
            <person name="Grigoriev I.V."/>
            <person name="Rokhsar D.S."/>
        </authorList>
    </citation>
    <scope>NUCLEOTIDE SEQUENCE</scope>
</reference>
<dbReference type="GO" id="GO:0008270">
    <property type="term" value="F:zinc ion binding"/>
    <property type="evidence" value="ECO:0007669"/>
    <property type="project" value="UniProtKB-KW"/>
</dbReference>
<dbReference type="EMBL" id="KB097639">
    <property type="protein sequence ID" value="ESN92902.1"/>
    <property type="molecule type" value="Genomic_DNA"/>
</dbReference>
<evidence type="ECO:0000256" key="3">
    <source>
        <dbReference type="ARBA" id="ARBA00022723"/>
    </source>
</evidence>
<evidence type="ECO:0000256" key="6">
    <source>
        <dbReference type="ARBA" id="ARBA00022833"/>
    </source>
</evidence>
<dbReference type="OrthoDB" id="10258894at2759"/>
<keyword evidence="8" id="KW-1133">Transmembrane helix</keyword>
<evidence type="ECO:0000256" key="5">
    <source>
        <dbReference type="ARBA" id="ARBA00022771"/>
    </source>
</evidence>
<evidence type="ECO:0000256" key="7">
    <source>
        <dbReference type="ARBA" id="ARBA00023242"/>
    </source>
</evidence>
<comment type="subcellular location">
    <subcellularLocation>
        <location evidence="1">Nucleus</location>
        <location evidence="1">Nucleolus</location>
    </subcellularLocation>
</comment>
<proteinExistence type="inferred from homology"/>
<dbReference type="KEGG" id="hro:HELRODRAFT_69492"/>
<keyword evidence="11" id="KW-1185">Reference proteome</keyword>
<keyword evidence="6" id="KW-0862">Zinc</keyword>
<dbReference type="CTD" id="20214358"/>
<keyword evidence="8" id="KW-0472">Membrane</keyword>
<dbReference type="STRING" id="6412.T1FZW0"/>
<dbReference type="Proteomes" id="UP000015101">
    <property type="component" value="Unassembled WGS sequence"/>
</dbReference>
<evidence type="ECO:0000313" key="9">
    <source>
        <dbReference type="EMBL" id="ESN92902.1"/>
    </source>
</evidence>
<dbReference type="InterPro" id="IPR010531">
    <property type="entry name" value="NOA36"/>
</dbReference>
<dbReference type="Pfam" id="PF06524">
    <property type="entry name" value="NOA36"/>
    <property type="match status" value="1"/>
</dbReference>
<accession>T1FZW0</accession>
<keyword evidence="7" id="KW-0539">Nucleus</keyword>
<gene>
    <name evidence="10" type="primary">20214358</name>
    <name evidence="9" type="ORF">HELRODRAFT_69492</name>
</gene>
<dbReference type="EnsemblMetazoa" id="HelroT69492">
    <property type="protein sequence ID" value="HelroP69492"/>
    <property type="gene ID" value="HelroG69492"/>
</dbReference>
<dbReference type="EMBL" id="AMQM01001922">
    <property type="status" value="NOT_ANNOTATED_CDS"/>
    <property type="molecule type" value="Genomic_DNA"/>
</dbReference>
<evidence type="ECO:0000256" key="8">
    <source>
        <dbReference type="SAM" id="Phobius"/>
    </source>
</evidence>
<reference evidence="9 11" key="2">
    <citation type="journal article" date="2013" name="Nature">
        <title>Insights into bilaterian evolution from three spiralian genomes.</title>
        <authorList>
            <person name="Simakov O."/>
            <person name="Marletaz F."/>
            <person name="Cho S.J."/>
            <person name="Edsinger-Gonzales E."/>
            <person name="Havlak P."/>
            <person name="Hellsten U."/>
            <person name="Kuo D.H."/>
            <person name="Larsson T."/>
            <person name="Lv J."/>
            <person name="Arendt D."/>
            <person name="Savage R."/>
            <person name="Osoegawa K."/>
            <person name="de Jong P."/>
            <person name="Grimwood J."/>
            <person name="Chapman J.A."/>
            <person name="Shapiro H."/>
            <person name="Aerts A."/>
            <person name="Otillar R.P."/>
            <person name="Terry A.Y."/>
            <person name="Boore J.L."/>
            <person name="Grigoriev I.V."/>
            <person name="Lindberg D.R."/>
            <person name="Seaver E.C."/>
            <person name="Weisblat D.A."/>
            <person name="Putnam N.H."/>
            <person name="Rokhsar D.S."/>
        </authorList>
    </citation>
    <scope>NUCLEOTIDE SEQUENCE</scope>
</reference>
<evidence type="ECO:0000256" key="1">
    <source>
        <dbReference type="ARBA" id="ARBA00004604"/>
    </source>
</evidence>
<protein>
    <submittedName>
        <fullName evidence="9 10">Uncharacterized protein</fullName>
    </submittedName>
</protein>
<dbReference type="eggNOG" id="ENOG502QRJT">
    <property type="taxonomic scope" value="Eukaryota"/>
</dbReference>
<evidence type="ECO:0000313" key="11">
    <source>
        <dbReference type="Proteomes" id="UP000015101"/>
    </source>
</evidence>
<sequence length="199" mass="22709">MITYFWKTLFYSGKTKCMSKVGDCVVKHPGQFATGLRLVGAICDYCEAWVCHSKKCLQTHACLCALQESTCVECNRTVWDHGGRVFKCCFCNDFLCEDDQFEHQANCQKLDSESYKCMSCNKLGQFSCLKCKICFCDDHVKRKGIKYVKCQAIPCPKCSHPTSETKDFSISSLFKYLFLFVIIVITRIILLISIVINIC</sequence>
<reference evidence="10" key="3">
    <citation type="submission" date="2015-06" db="UniProtKB">
        <authorList>
            <consortium name="EnsemblMetazoa"/>
        </authorList>
    </citation>
    <scope>IDENTIFICATION</scope>
</reference>
<dbReference type="HOGENOM" id="CLU_1373592_0_0_1"/>
<keyword evidence="4" id="KW-0677">Repeat</keyword>
<keyword evidence="8" id="KW-0812">Transmembrane</keyword>
<dbReference type="RefSeq" id="XP_009028835.1">
    <property type="nucleotide sequence ID" value="XM_009030587.1"/>
</dbReference>
<dbReference type="PANTHER" id="PTHR13214:SF1">
    <property type="entry name" value="ZINC FINGER PROTEIN 330"/>
    <property type="match status" value="1"/>
</dbReference>
<feature type="transmembrane region" description="Helical" evidence="8">
    <location>
        <begin position="176"/>
        <end position="198"/>
    </location>
</feature>